<accession>A0A3N0DI21</accession>
<reference evidence="1 2" key="1">
    <citation type="submission" date="2018-11" db="EMBL/GenBank/DDBJ databases">
        <authorList>
            <person name="Li F."/>
        </authorList>
    </citation>
    <scope>NUCLEOTIDE SEQUENCE [LARGE SCALE GENOMIC DNA]</scope>
    <source>
        <strain evidence="1 2">KIS18-7</strain>
    </source>
</reference>
<dbReference type="OrthoDB" id="4549848at2"/>
<dbReference type="Proteomes" id="UP000277094">
    <property type="component" value="Unassembled WGS sequence"/>
</dbReference>
<gene>
    <name evidence="1" type="ORF">EFL95_18080</name>
</gene>
<proteinExistence type="predicted"/>
<protein>
    <recommendedName>
        <fullName evidence="3">DUF4145 domain-containing protein</fullName>
    </recommendedName>
</protein>
<comment type="caution">
    <text evidence="1">The sequence shown here is derived from an EMBL/GenBank/DDBJ whole genome shotgun (WGS) entry which is preliminary data.</text>
</comment>
<evidence type="ECO:0000313" key="2">
    <source>
        <dbReference type="Proteomes" id="UP000277094"/>
    </source>
</evidence>
<keyword evidence="2" id="KW-1185">Reference proteome</keyword>
<dbReference type="AlphaFoldDB" id="A0A3N0DI21"/>
<name>A0A3N0DI21_9ACTN</name>
<sequence length="322" mass="34969">MTLLETYFELPHTVGVAFTTLGTDFTCDVDRMPVTIRFPRAEHTRNWPLLVPPAFVNVFSDDGLSKLLDKVEWGSESGTSGDDPATKHAWVSAVGLATEAADGQEQEVADRLIDAMDEWWPNVCDWIEVLTRQVHSGPSKTLILGPHHPVWARTDGAVERLYRQGPASITVRRNNGPDAPTALGAHEFEAALRNAAVGPPPLEWLLVRDARLAHENASRRVAVIDAGTATELAISKLLKDQVAGLPDVVVEQLLAGHRMLGASAKLLKKLGGTSPENTTKDLIEPRNKAAHQGWVPSAKESYTALMVAVEIVDAAYPLSSFV</sequence>
<organism evidence="1 2">
    <name type="scientific">Nocardioides marmorisolisilvae</name>
    <dbReference type="NCBI Taxonomy" id="1542737"/>
    <lineage>
        <taxon>Bacteria</taxon>
        <taxon>Bacillati</taxon>
        <taxon>Actinomycetota</taxon>
        <taxon>Actinomycetes</taxon>
        <taxon>Propionibacteriales</taxon>
        <taxon>Nocardioidaceae</taxon>
        <taxon>Nocardioides</taxon>
    </lineage>
</organism>
<evidence type="ECO:0008006" key="3">
    <source>
        <dbReference type="Google" id="ProtNLM"/>
    </source>
</evidence>
<evidence type="ECO:0000313" key="1">
    <source>
        <dbReference type="EMBL" id="RNL75334.1"/>
    </source>
</evidence>
<dbReference type="RefSeq" id="WP_123235519.1">
    <property type="nucleotide sequence ID" value="NZ_RJSG01000006.1"/>
</dbReference>
<dbReference type="EMBL" id="RJSG01000006">
    <property type="protein sequence ID" value="RNL75334.1"/>
    <property type="molecule type" value="Genomic_DNA"/>
</dbReference>